<dbReference type="EMBL" id="CP016616">
    <property type="protein sequence ID" value="ANY80876.1"/>
    <property type="molecule type" value="Genomic_DNA"/>
</dbReference>
<feature type="region of interest" description="Disordered" evidence="1">
    <location>
        <begin position="43"/>
        <end position="66"/>
    </location>
</feature>
<evidence type="ECO:0000256" key="1">
    <source>
        <dbReference type="SAM" id="MobiDB-lite"/>
    </source>
</evidence>
<sequence>MDDSSFARLNATNAGRPEIRAGRTEMILHPSMTGMAEDVLITPETDANAERRSSHTKMSMDTGHPT</sequence>
<accession>A0A1B2ELL8</accession>
<reference evidence="2" key="1">
    <citation type="submission" date="2016-07" db="EMBL/GenBank/DDBJ databases">
        <title>Microvirga ossetica sp. nov. a new species of rhizobia isolated from root nodules of the legume species Vicia alpestris Steven originated from North Ossetia region in the Caucasus.</title>
        <authorList>
            <person name="Safronova V.I."/>
            <person name="Kuznetsova I.G."/>
            <person name="Sazanova A.L."/>
            <person name="Belimov A."/>
            <person name="Andronov E."/>
            <person name="Osledkin Y.S."/>
            <person name="Onishchuk O.P."/>
            <person name="Kurchak O.N."/>
            <person name="Shaposhnikov A.I."/>
            <person name="Willems A."/>
            <person name="Tikhonovich I.A."/>
        </authorList>
    </citation>
    <scope>NUCLEOTIDE SEQUENCE [LARGE SCALE GENOMIC DNA]</scope>
    <source>
        <strain evidence="2">V5/3M</strain>
    </source>
</reference>
<protein>
    <submittedName>
        <fullName evidence="2">Uncharacterized protein</fullName>
    </submittedName>
</protein>
<gene>
    <name evidence="2" type="ORF">BB934_23775</name>
</gene>
<dbReference type="AlphaFoldDB" id="A0A1B2ELL8"/>
<organism evidence="2">
    <name type="scientific">Microvirga ossetica</name>
    <dbReference type="NCBI Taxonomy" id="1882682"/>
    <lineage>
        <taxon>Bacteria</taxon>
        <taxon>Pseudomonadati</taxon>
        <taxon>Pseudomonadota</taxon>
        <taxon>Alphaproteobacteria</taxon>
        <taxon>Hyphomicrobiales</taxon>
        <taxon>Methylobacteriaceae</taxon>
        <taxon>Microvirga</taxon>
    </lineage>
</organism>
<evidence type="ECO:0000313" key="2">
    <source>
        <dbReference type="EMBL" id="ANY80876.1"/>
    </source>
</evidence>
<proteinExistence type="predicted"/>
<name>A0A1B2ELL8_9HYPH</name>
<dbReference type="KEGG" id="moc:BB934_23775"/>